<proteinExistence type="predicted"/>
<name>A0A8B5W2S3_ENTAV</name>
<accession>A0A8B5W2S3</accession>
<evidence type="ECO:0000313" key="1">
    <source>
        <dbReference type="EMBL" id="TRZ33259.1"/>
    </source>
</evidence>
<evidence type="ECO:0000313" key="2">
    <source>
        <dbReference type="Proteomes" id="UP000316316"/>
    </source>
</evidence>
<protein>
    <submittedName>
        <fullName evidence="1">Uncharacterized protein</fullName>
    </submittedName>
</protein>
<sequence>MKKIYWLRRLLLLITMFGVGAAATGVTPTWIKFILIAGGGGYLLLMAEFEYEQQKSPTPSANE</sequence>
<dbReference type="Proteomes" id="UP000316316">
    <property type="component" value="Unassembled WGS sequence"/>
</dbReference>
<dbReference type="AlphaFoldDB" id="A0A8B5W2S3"/>
<dbReference type="RefSeq" id="WP_144324535.1">
    <property type="nucleotide sequence ID" value="NZ_JAQLBV010000020.1"/>
</dbReference>
<comment type="caution">
    <text evidence="1">The sequence shown here is derived from an EMBL/GenBank/DDBJ whole genome shotgun (WGS) entry which is preliminary data.</text>
</comment>
<organism evidence="1 2">
    <name type="scientific">Enterococcus avium</name>
    <name type="common">Streptococcus avium</name>
    <dbReference type="NCBI Taxonomy" id="33945"/>
    <lineage>
        <taxon>Bacteria</taxon>
        <taxon>Bacillati</taxon>
        <taxon>Bacillota</taxon>
        <taxon>Bacilli</taxon>
        <taxon>Lactobacillales</taxon>
        <taxon>Enterococcaceae</taxon>
        <taxon>Enterococcus</taxon>
    </lineage>
</organism>
<gene>
    <name evidence="1" type="ORF">AUF17_03875</name>
</gene>
<dbReference type="EMBL" id="PDXQ01000001">
    <property type="protein sequence ID" value="TRZ33259.1"/>
    <property type="molecule type" value="Genomic_DNA"/>
</dbReference>
<reference evidence="1 2" key="1">
    <citation type="submission" date="2017-10" db="EMBL/GenBank/DDBJ databases">
        <title>FDA dAtabase for Regulatory Grade micrObial Sequences (FDA-ARGOS): Supporting development and validation of Infectious Disease Dx tests.</title>
        <authorList>
            <person name="Campos J."/>
            <person name="Goldberg B."/>
            <person name="Tallon L.J."/>
            <person name="Sadzewicz L."/>
            <person name="Sengamalay N."/>
            <person name="Ott S."/>
            <person name="Godinez A."/>
            <person name="Nagaraj S."/>
            <person name="Vyas G."/>
            <person name="Aluvathingal J."/>
            <person name="Nadendla S."/>
            <person name="Geyer C."/>
            <person name="Nandy P."/>
            <person name="Hobson J."/>
            <person name="Sichtig H."/>
        </authorList>
    </citation>
    <scope>NUCLEOTIDE SEQUENCE [LARGE SCALE GENOMIC DNA]</scope>
    <source>
        <strain evidence="1 2">FDAARGOS_185</strain>
    </source>
</reference>